<dbReference type="EMBL" id="BRPK01000004">
    <property type="protein sequence ID" value="GLB37837.1"/>
    <property type="molecule type" value="Genomic_DNA"/>
</dbReference>
<feature type="transmembrane region" description="Helical" evidence="1">
    <location>
        <begin position="148"/>
        <end position="170"/>
    </location>
</feature>
<keyword evidence="1" id="KW-0812">Transmembrane</keyword>
<accession>A0A9P3PKB9</accession>
<dbReference type="Proteomes" id="UP001063166">
    <property type="component" value="Unassembled WGS sequence"/>
</dbReference>
<proteinExistence type="predicted"/>
<name>A0A9P3PKB9_LYOSH</name>
<evidence type="ECO:0000313" key="3">
    <source>
        <dbReference type="Proteomes" id="UP001063166"/>
    </source>
</evidence>
<feature type="transmembrane region" description="Helical" evidence="1">
    <location>
        <begin position="95"/>
        <end position="114"/>
    </location>
</feature>
<keyword evidence="3" id="KW-1185">Reference proteome</keyword>
<evidence type="ECO:0000313" key="2">
    <source>
        <dbReference type="EMBL" id="GLB37837.1"/>
    </source>
</evidence>
<keyword evidence="1" id="KW-0472">Membrane</keyword>
<organism evidence="2 3">
    <name type="scientific">Lyophyllum shimeji</name>
    <name type="common">Hon-shimeji</name>
    <name type="synonym">Tricholoma shimeji</name>
    <dbReference type="NCBI Taxonomy" id="47721"/>
    <lineage>
        <taxon>Eukaryota</taxon>
        <taxon>Fungi</taxon>
        <taxon>Dikarya</taxon>
        <taxon>Basidiomycota</taxon>
        <taxon>Agaricomycotina</taxon>
        <taxon>Agaricomycetes</taxon>
        <taxon>Agaricomycetidae</taxon>
        <taxon>Agaricales</taxon>
        <taxon>Tricholomatineae</taxon>
        <taxon>Lyophyllaceae</taxon>
        <taxon>Lyophyllum</taxon>
    </lineage>
</organism>
<comment type="caution">
    <text evidence="2">The sequence shown here is derived from an EMBL/GenBank/DDBJ whole genome shotgun (WGS) entry which is preliminary data.</text>
</comment>
<dbReference type="OrthoDB" id="2973055at2759"/>
<gene>
    <name evidence="2" type="ORF">LshimejAT787_0408880</name>
</gene>
<reference evidence="2" key="1">
    <citation type="submission" date="2022-07" db="EMBL/GenBank/DDBJ databases">
        <title>The genome of Lyophyllum shimeji provides insight into the initial evolution of ectomycorrhizal fungal genome.</title>
        <authorList>
            <person name="Kobayashi Y."/>
            <person name="Shibata T."/>
            <person name="Hirakawa H."/>
            <person name="Shigenobu S."/>
            <person name="Nishiyama T."/>
            <person name="Yamada A."/>
            <person name="Hasebe M."/>
            <person name="Kawaguchi M."/>
        </authorList>
    </citation>
    <scope>NUCLEOTIDE SEQUENCE</scope>
    <source>
        <strain evidence="2">AT787</strain>
    </source>
</reference>
<protein>
    <submittedName>
        <fullName evidence="2">Uncharacterized protein</fullName>
    </submittedName>
</protein>
<evidence type="ECO:0000256" key="1">
    <source>
        <dbReference type="SAM" id="Phobius"/>
    </source>
</evidence>
<keyword evidence="1" id="KW-1133">Transmembrane helix</keyword>
<feature type="transmembrane region" description="Helical" evidence="1">
    <location>
        <begin position="53"/>
        <end position="74"/>
    </location>
</feature>
<feature type="transmembrane region" description="Helical" evidence="1">
    <location>
        <begin position="27"/>
        <end position="47"/>
    </location>
</feature>
<dbReference type="AlphaFoldDB" id="A0A9P3PKB9"/>
<sequence length="178" mass="19691">MIILTEETLSVVTLVPPRQLPQSLTRLSYLSLVLSTFILVLSLINIAREPALSIPNAVAFALTAPYNVTTIFVARKHKRHPDIIPVLSPTAWKGLVYSCVLVLLWIYGLIVDVLELVHSLNPLVCDSYDGYDYDSPCGLRARSMTMPFFIVLTIIGGIQVILMAITVIILNDADSRNL</sequence>